<organism evidence="2">
    <name type="scientific">Streptomyces sp. R35</name>
    <dbReference type="NCBI Taxonomy" id="3238630"/>
    <lineage>
        <taxon>Bacteria</taxon>
        <taxon>Bacillati</taxon>
        <taxon>Actinomycetota</taxon>
        <taxon>Actinomycetes</taxon>
        <taxon>Kitasatosporales</taxon>
        <taxon>Streptomycetaceae</taxon>
        <taxon>Streptomyces</taxon>
    </lineage>
</organism>
<evidence type="ECO:0000313" key="2">
    <source>
        <dbReference type="EMBL" id="XDQ66336.1"/>
    </source>
</evidence>
<reference evidence="2" key="1">
    <citation type="submission" date="2024-07" db="EMBL/GenBank/DDBJ databases">
        <authorList>
            <person name="Yu S.T."/>
        </authorList>
    </citation>
    <scope>NUCLEOTIDE SEQUENCE</scope>
    <source>
        <strain evidence="2">R35</strain>
    </source>
</reference>
<accession>A0AB39SJF2</accession>
<proteinExistence type="predicted"/>
<protein>
    <recommendedName>
        <fullName evidence="3">ATP-grasp-modified RiPP</fullName>
    </recommendedName>
</protein>
<evidence type="ECO:0000256" key="1">
    <source>
        <dbReference type="SAM" id="MobiDB-lite"/>
    </source>
</evidence>
<name>A0AB39SJF2_9ACTN</name>
<sequence>MTGTSYLSPLSLDAESTITAPSGGTVTMTVDGTQTPAHPGMRRPTG</sequence>
<gene>
    <name evidence="2" type="ORF">AB5J50_38765</name>
</gene>
<feature type="compositionally biased region" description="Polar residues" evidence="1">
    <location>
        <begin position="16"/>
        <end position="36"/>
    </location>
</feature>
<feature type="region of interest" description="Disordered" evidence="1">
    <location>
        <begin position="16"/>
        <end position="46"/>
    </location>
</feature>
<dbReference type="AlphaFoldDB" id="A0AB39SJF2"/>
<evidence type="ECO:0008006" key="3">
    <source>
        <dbReference type="Google" id="ProtNLM"/>
    </source>
</evidence>
<dbReference type="EMBL" id="CP163440">
    <property type="protein sequence ID" value="XDQ66336.1"/>
    <property type="molecule type" value="Genomic_DNA"/>
</dbReference>
<dbReference type="RefSeq" id="WP_369263355.1">
    <property type="nucleotide sequence ID" value="NZ_CP163440.1"/>
</dbReference>